<reference evidence="1" key="1">
    <citation type="submission" date="2023-06" db="EMBL/GenBank/DDBJ databases">
        <authorList>
            <consortium name="Lawrence Berkeley National Laboratory"/>
            <person name="Ahrendt S."/>
            <person name="Sahu N."/>
            <person name="Indic B."/>
            <person name="Wong-Bajracharya J."/>
            <person name="Merenyi Z."/>
            <person name="Ke H.-M."/>
            <person name="Monk M."/>
            <person name="Kocsube S."/>
            <person name="Drula E."/>
            <person name="Lipzen A."/>
            <person name="Balint B."/>
            <person name="Henrissat B."/>
            <person name="Andreopoulos B."/>
            <person name="Martin F.M."/>
            <person name="Harder C.B."/>
            <person name="Rigling D."/>
            <person name="Ford K.L."/>
            <person name="Foster G.D."/>
            <person name="Pangilinan J."/>
            <person name="Papanicolaou A."/>
            <person name="Barry K."/>
            <person name="LaButti K."/>
            <person name="Viragh M."/>
            <person name="Koriabine M."/>
            <person name="Yan M."/>
            <person name="Riley R."/>
            <person name="Champramary S."/>
            <person name="Plett K.L."/>
            <person name="Tsai I.J."/>
            <person name="Slot J."/>
            <person name="Sipos G."/>
            <person name="Plett J."/>
            <person name="Nagy L.G."/>
            <person name="Grigoriev I.V."/>
        </authorList>
    </citation>
    <scope>NUCLEOTIDE SEQUENCE</scope>
    <source>
        <strain evidence="1">FPL87.14</strain>
    </source>
</reference>
<proteinExistence type="predicted"/>
<gene>
    <name evidence="1" type="ORF">EV421DRAFT_1733516</name>
</gene>
<sequence>MSKNNSKRIRRYAGPSLVLDALMMNARALIVTQIAQLSITQEMRFDQVAIPFPLYHRLVVLRKGLRIVLSRLHCVTIGYLYSMHSIPDIIKRMHGAEYILKECVNNILGDPAISSSDLSACPISDRSTPHRPPFLMGCPRCANEPQTVEELQDLEDQLEDIVRVCDAVDDGDLTRQITFEAHGDVAIELKHVINTMMNFGGHYFCYPELERTWYELASSVNHLAGTITNWLVRSIASVAKAIALGDLSKEIEAEVSGKFLDQRF</sequence>
<dbReference type="AlphaFoldDB" id="A0AA39MVT1"/>
<comment type="caution">
    <text evidence="1">The sequence shown here is derived from an EMBL/GenBank/DDBJ whole genome shotgun (WGS) entry which is preliminary data.</text>
</comment>
<dbReference type="EMBL" id="JAUEPT010000011">
    <property type="protein sequence ID" value="KAK0447650.1"/>
    <property type="molecule type" value="Genomic_DNA"/>
</dbReference>
<keyword evidence="2" id="KW-1185">Reference proteome</keyword>
<evidence type="ECO:0000313" key="2">
    <source>
        <dbReference type="Proteomes" id="UP001175226"/>
    </source>
</evidence>
<organism evidence="1 2">
    <name type="scientific">Armillaria borealis</name>
    <dbReference type="NCBI Taxonomy" id="47425"/>
    <lineage>
        <taxon>Eukaryota</taxon>
        <taxon>Fungi</taxon>
        <taxon>Dikarya</taxon>
        <taxon>Basidiomycota</taxon>
        <taxon>Agaricomycotina</taxon>
        <taxon>Agaricomycetes</taxon>
        <taxon>Agaricomycetidae</taxon>
        <taxon>Agaricales</taxon>
        <taxon>Marasmiineae</taxon>
        <taxon>Physalacriaceae</taxon>
        <taxon>Armillaria</taxon>
    </lineage>
</organism>
<evidence type="ECO:0000313" key="1">
    <source>
        <dbReference type="EMBL" id="KAK0447650.1"/>
    </source>
</evidence>
<name>A0AA39MVT1_9AGAR</name>
<protein>
    <submittedName>
        <fullName evidence="1">Uncharacterized protein</fullName>
    </submittedName>
</protein>
<dbReference type="Proteomes" id="UP001175226">
    <property type="component" value="Unassembled WGS sequence"/>
</dbReference>
<accession>A0AA39MVT1</accession>